<dbReference type="SUPFAM" id="SSF51735">
    <property type="entry name" value="NAD(P)-binding Rossmann-fold domains"/>
    <property type="match status" value="1"/>
</dbReference>
<dbReference type="PANTHER" id="PTHR43833:SF7">
    <property type="entry name" value="KTR SYSTEM POTASSIUM UPTAKE PROTEIN C"/>
    <property type="match status" value="1"/>
</dbReference>
<dbReference type="PANTHER" id="PTHR43833">
    <property type="entry name" value="POTASSIUM CHANNEL PROTEIN 2-RELATED-RELATED"/>
    <property type="match status" value="1"/>
</dbReference>
<dbReference type="AlphaFoldDB" id="A0A242A7R9"/>
<feature type="domain" description="RCK N-terminal" evidence="1">
    <location>
        <begin position="3"/>
        <end position="119"/>
    </location>
</feature>
<proteinExistence type="predicted"/>
<reference evidence="3 4" key="1">
    <citation type="submission" date="2017-05" db="EMBL/GenBank/DDBJ databases">
        <title>The Genome Sequence of Enterococcus sp. 8G7_MSG3316.</title>
        <authorList>
            <consortium name="The Broad Institute Genomics Platform"/>
            <consortium name="The Broad Institute Genomic Center for Infectious Diseases"/>
            <person name="Earl A."/>
            <person name="Manson A."/>
            <person name="Schwartman J."/>
            <person name="Gilmore M."/>
            <person name="Abouelleil A."/>
            <person name="Cao P."/>
            <person name="Chapman S."/>
            <person name="Cusick C."/>
            <person name="Shea T."/>
            <person name="Young S."/>
            <person name="Neafsey D."/>
            <person name="Nusbaum C."/>
            <person name="Birren B."/>
        </authorList>
    </citation>
    <scope>NUCLEOTIDE SEQUENCE [LARGE SCALE GENOMIC DNA]</scope>
    <source>
        <strain evidence="3 4">8G7_MSG3316</strain>
    </source>
</reference>
<gene>
    <name evidence="3" type="ORF">A5886_002048</name>
</gene>
<dbReference type="Proteomes" id="UP000195043">
    <property type="component" value="Unassembled WGS sequence"/>
</dbReference>
<dbReference type="InterPro" id="IPR036721">
    <property type="entry name" value="RCK_C_sf"/>
</dbReference>
<protein>
    <submittedName>
        <fullName evidence="3">Trk system potassium uptake protein TrkA</fullName>
    </submittedName>
</protein>
<evidence type="ECO:0000259" key="1">
    <source>
        <dbReference type="PROSITE" id="PS51201"/>
    </source>
</evidence>
<accession>A0A242A7R9</accession>
<dbReference type="EMBL" id="NGKU01000001">
    <property type="protein sequence ID" value="OTN76969.1"/>
    <property type="molecule type" value="Genomic_DNA"/>
</dbReference>
<dbReference type="Pfam" id="PF02254">
    <property type="entry name" value="TrkA_N"/>
    <property type="match status" value="1"/>
</dbReference>
<dbReference type="InterPro" id="IPR036291">
    <property type="entry name" value="NAD(P)-bd_dom_sf"/>
</dbReference>
<dbReference type="InterPro" id="IPR006037">
    <property type="entry name" value="RCK_C"/>
</dbReference>
<dbReference type="InterPro" id="IPR003148">
    <property type="entry name" value="RCK_N"/>
</dbReference>
<dbReference type="STRING" id="1834191.A5886_002048"/>
<dbReference type="Gene3D" id="3.30.70.1450">
    <property type="entry name" value="Regulator of K+ conductance, C-terminal domain"/>
    <property type="match status" value="1"/>
</dbReference>
<dbReference type="Gene3D" id="3.40.50.720">
    <property type="entry name" value="NAD(P)-binding Rossmann-like Domain"/>
    <property type="match status" value="1"/>
</dbReference>
<evidence type="ECO:0000259" key="2">
    <source>
        <dbReference type="PROSITE" id="PS51202"/>
    </source>
</evidence>
<feature type="domain" description="RCK C-terminal" evidence="2">
    <location>
        <begin position="136"/>
        <end position="222"/>
    </location>
</feature>
<dbReference type="PROSITE" id="PS51202">
    <property type="entry name" value="RCK_C"/>
    <property type="match status" value="1"/>
</dbReference>
<dbReference type="InterPro" id="IPR050721">
    <property type="entry name" value="Trk_Ktr_HKT_K-transport"/>
</dbReference>
<keyword evidence="4" id="KW-1185">Reference proteome</keyword>
<dbReference type="Pfam" id="PF02080">
    <property type="entry name" value="TrkA_C"/>
    <property type="match status" value="1"/>
</dbReference>
<dbReference type="SUPFAM" id="SSF116726">
    <property type="entry name" value="TrkA C-terminal domain-like"/>
    <property type="match status" value="1"/>
</dbReference>
<evidence type="ECO:0000313" key="4">
    <source>
        <dbReference type="Proteomes" id="UP000195043"/>
    </source>
</evidence>
<organism evidence="3 4">
    <name type="scientific">Candidatus Enterococcus testudinis</name>
    <dbReference type="NCBI Taxonomy" id="1834191"/>
    <lineage>
        <taxon>Bacteria</taxon>
        <taxon>Bacillati</taxon>
        <taxon>Bacillota</taxon>
        <taxon>Bacilli</taxon>
        <taxon>Lactobacillales</taxon>
        <taxon>Enterococcaceae</taxon>
        <taxon>Enterococcus</taxon>
    </lineage>
</organism>
<dbReference type="GO" id="GO:0008324">
    <property type="term" value="F:monoatomic cation transmembrane transporter activity"/>
    <property type="evidence" value="ECO:0007669"/>
    <property type="project" value="InterPro"/>
</dbReference>
<name>A0A242A7R9_9ENTE</name>
<comment type="caution">
    <text evidence="3">The sequence shown here is derived from an EMBL/GenBank/DDBJ whole genome shotgun (WGS) entry which is preliminary data.</text>
</comment>
<dbReference type="PROSITE" id="PS51201">
    <property type="entry name" value="RCK_N"/>
    <property type="match status" value="1"/>
</dbReference>
<dbReference type="GO" id="GO:0006813">
    <property type="term" value="P:potassium ion transport"/>
    <property type="evidence" value="ECO:0007669"/>
    <property type="project" value="InterPro"/>
</dbReference>
<sequence length="222" mass="24706">MVKQNYAIIGLGRFGGSICRTLIESGQEVLAIDSNEDRVNEYMNIATHAVVGNAQDEMTLRSLGIRNFDHVIVAIGEDIQASILVTLMVKEMGVPNILAKAQNEYHARVLEKLGADRVVHPERDMGIRIAHNLVSKNILDYIELSDEFSLAEIRVSNPRFFNKTLLDLNFRQKYGLTVVAIRRGPGQVIVSPAADALVRENDNLLVIGNTDDVDILDEHMND</sequence>
<evidence type="ECO:0000313" key="3">
    <source>
        <dbReference type="EMBL" id="OTN76969.1"/>
    </source>
</evidence>